<gene>
    <name evidence="1" type="ORF">SM757_34640</name>
</gene>
<comment type="caution">
    <text evidence="1">The sequence shown here is derived from an EMBL/GenBank/DDBJ whole genome shotgun (WGS) entry which is preliminary data.</text>
</comment>
<dbReference type="RefSeq" id="WP_322468813.1">
    <property type="nucleotide sequence ID" value="NZ_JAXOJX010000153.1"/>
</dbReference>
<organism evidence="1 2">
    <name type="scientific">Azohydromonas lata</name>
    <dbReference type="NCBI Taxonomy" id="45677"/>
    <lineage>
        <taxon>Bacteria</taxon>
        <taxon>Pseudomonadati</taxon>
        <taxon>Pseudomonadota</taxon>
        <taxon>Betaproteobacteria</taxon>
        <taxon>Burkholderiales</taxon>
        <taxon>Sphaerotilaceae</taxon>
        <taxon>Azohydromonas</taxon>
    </lineage>
</organism>
<protein>
    <submittedName>
        <fullName evidence="1">Uncharacterized protein</fullName>
    </submittedName>
</protein>
<accession>A0ABU5IS45</accession>
<reference evidence="1 2" key="1">
    <citation type="submission" date="2023-11" db="EMBL/GenBank/DDBJ databases">
        <title>Draft genome of Azohydromonas lata strain H1 (DSM1123), a polyhydroxyalkanoate producer.</title>
        <authorList>
            <person name="Traversa D."/>
            <person name="D'Addabbo P."/>
            <person name="Pazzani C."/>
            <person name="Manzari C."/>
            <person name="Chiara M."/>
            <person name="Scrascia M."/>
        </authorList>
    </citation>
    <scope>NUCLEOTIDE SEQUENCE [LARGE SCALE GENOMIC DNA]</scope>
    <source>
        <strain evidence="1 2">H1</strain>
    </source>
</reference>
<evidence type="ECO:0000313" key="2">
    <source>
        <dbReference type="Proteomes" id="UP001293718"/>
    </source>
</evidence>
<keyword evidence="2" id="KW-1185">Reference proteome</keyword>
<proteinExistence type="predicted"/>
<evidence type="ECO:0000313" key="1">
    <source>
        <dbReference type="EMBL" id="MDZ5461726.1"/>
    </source>
</evidence>
<dbReference type="Proteomes" id="UP001293718">
    <property type="component" value="Unassembled WGS sequence"/>
</dbReference>
<dbReference type="EMBL" id="JAXOJX010000153">
    <property type="protein sequence ID" value="MDZ5461726.1"/>
    <property type="molecule type" value="Genomic_DNA"/>
</dbReference>
<name>A0ABU5IS45_9BURK</name>
<sequence length="41" mass="4648">MALQLRNPARLDAVQREAIATLRRRHAATTRTGPHGGKRWN</sequence>